<feature type="region of interest" description="Disordered" evidence="1">
    <location>
        <begin position="148"/>
        <end position="173"/>
    </location>
</feature>
<sequence>MRAGPGGAEGGLLKPTVPWYWTPVQNGQWKPWTSHSCSEGERGPGSRAPGRPPVARGRRPVAEPARSSGRLQRPGEVWPRPSPTVSCHPHLSRIPVSLPQPVPLPTSLAAPQSRNLFPQLLTPGPASAASAVSAPGQRGHRVPLVASVPQQAAQSQTRGRDGAAPPASGAPRPHLLVLRPEAVRSAGQALCAGDLRRFSNTPARSHTRLPSRAGVSVAGQTAVTTQHRPGAQQRSRSQLWRLEVCDRGARVLGSC</sequence>
<feature type="region of interest" description="Disordered" evidence="1">
    <location>
        <begin position="30"/>
        <end position="84"/>
    </location>
</feature>
<feature type="compositionally biased region" description="Low complexity" evidence="1">
    <location>
        <begin position="123"/>
        <end position="138"/>
    </location>
</feature>
<name>A0A8B8S933_CAMFR</name>
<feature type="compositionally biased region" description="Polar residues" evidence="1">
    <location>
        <begin position="218"/>
        <end position="235"/>
    </location>
</feature>
<reference evidence="3" key="1">
    <citation type="submission" date="2025-08" db="UniProtKB">
        <authorList>
            <consortium name="RefSeq"/>
        </authorList>
    </citation>
    <scope>IDENTIFICATION</scope>
    <source>
        <tissue evidence="3">Ear skin</tissue>
    </source>
</reference>
<dbReference type="KEGG" id="cfr:116660737"/>
<dbReference type="RefSeq" id="XP_032326736.1">
    <property type="nucleotide sequence ID" value="XM_032470845.1"/>
</dbReference>
<accession>A0A8B8S933</accession>
<dbReference type="Proteomes" id="UP000694856">
    <property type="component" value="Chromosome 31"/>
</dbReference>
<proteinExistence type="predicted"/>
<evidence type="ECO:0000313" key="3">
    <source>
        <dbReference type="RefSeq" id="XP_032326736.1"/>
    </source>
</evidence>
<gene>
    <name evidence="3" type="primary">LOC116660737</name>
</gene>
<evidence type="ECO:0000256" key="1">
    <source>
        <dbReference type="SAM" id="MobiDB-lite"/>
    </source>
</evidence>
<keyword evidence="2" id="KW-1185">Reference proteome</keyword>
<feature type="region of interest" description="Disordered" evidence="1">
    <location>
        <begin position="201"/>
        <end position="235"/>
    </location>
</feature>
<dbReference type="GeneID" id="116660737"/>
<feature type="compositionally biased region" description="Low complexity" evidence="1">
    <location>
        <begin position="45"/>
        <end position="55"/>
    </location>
</feature>
<feature type="region of interest" description="Disordered" evidence="1">
    <location>
        <begin position="119"/>
        <end position="138"/>
    </location>
</feature>
<evidence type="ECO:0000313" key="2">
    <source>
        <dbReference type="Proteomes" id="UP000694856"/>
    </source>
</evidence>
<protein>
    <submittedName>
        <fullName evidence="3">Translation initiation factor IF-2-like</fullName>
    </submittedName>
</protein>
<dbReference type="AlphaFoldDB" id="A0A8B8S933"/>
<organism evidence="2 3">
    <name type="scientific">Camelus ferus</name>
    <name type="common">Wild bactrian camel</name>
    <name type="synonym">Camelus bactrianus ferus</name>
    <dbReference type="NCBI Taxonomy" id="419612"/>
    <lineage>
        <taxon>Eukaryota</taxon>
        <taxon>Metazoa</taxon>
        <taxon>Chordata</taxon>
        <taxon>Craniata</taxon>
        <taxon>Vertebrata</taxon>
        <taxon>Euteleostomi</taxon>
        <taxon>Mammalia</taxon>
        <taxon>Eutheria</taxon>
        <taxon>Laurasiatheria</taxon>
        <taxon>Artiodactyla</taxon>
        <taxon>Tylopoda</taxon>
        <taxon>Camelidae</taxon>
        <taxon>Camelus</taxon>
    </lineage>
</organism>